<dbReference type="Proteomes" id="UP000263642">
    <property type="component" value="Unassembled WGS sequence"/>
</dbReference>
<gene>
    <name evidence="2" type="ORF">DIT97_00705</name>
</gene>
<dbReference type="InterPro" id="IPR011990">
    <property type="entry name" value="TPR-like_helical_dom_sf"/>
</dbReference>
<dbReference type="SUPFAM" id="SSF81901">
    <property type="entry name" value="HCP-like"/>
    <property type="match status" value="1"/>
</dbReference>
<reference evidence="2 3" key="1">
    <citation type="journal article" date="2018" name="Nat. Biotechnol.">
        <title>A standardized bacterial taxonomy based on genome phylogeny substantially revises the tree of life.</title>
        <authorList>
            <person name="Parks D.H."/>
            <person name="Chuvochina M."/>
            <person name="Waite D.W."/>
            <person name="Rinke C."/>
            <person name="Skarshewski A."/>
            <person name="Chaumeil P.A."/>
            <person name="Hugenholtz P."/>
        </authorList>
    </citation>
    <scope>NUCLEOTIDE SEQUENCE [LARGE SCALE GENOMIC DNA]</scope>
    <source>
        <strain evidence="2">UBA9375</strain>
    </source>
</reference>
<dbReference type="AlphaFoldDB" id="A0A3D3QYU0"/>
<dbReference type="EMBL" id="DQAY01000008">
    <property type="protein sequence ID" value="HCO21649.1"/>
    <property type="molecule type" value="Genomic_DNA"/>
</dbReference>
<evidence type="ECO:0000313" key="2">
    <source>
        <dbReference type="EMBL" id="HCO21649.1"/>
    </source>
</evidence>
<accession>A0A3D3QYU0</accession>
<evidence type="ECO:0000313" key="3">
    <source>
        <dbReference type="Proteomes" id="UP000263642"/>
    </source>
</evidence>
<evidence type="ECO:0000256" key="1">
    <source>
        <dbReference type="SAM" id="MobiDB-lite"/>
    </source>
</evidence>
<comment type="caution">
    <text evidence="2">The sequence shown here is derived from an EMBL/GenBank/DDBJ whole genome shotgun (WGS) entry which is preliminary data.</text>
</comment>
<name>A0A3D3QYU0_9PLAN</name>
<dbReference type="Gene3D" id="1.25.40.10">
    <property type="entry name" value="Tetratricopeptide repeat domain"/>
    <property type="match status" value="1"/>
</dbReference>
<evidence type="ECO:0008006" key="4">
    <source>
        <dbReference type="Google" id="ProtNLM"/>
    </source>
</evidence>
<sequence>MKPVQTLFACLILAQCSISLKLQDTNAADSEIKPIKFSLERKKRGSTETTSRLPPGPPGTVGSVDGTPVFGLEYLSSHYLAGGAQKEPGPLSRELVRQALLIAAREHLGCRTRDALLGESLPENPLPQFGRIGVVSSTYWPGGSKGYLVFGLAIYQEKGDERQFLLNKNFKIDGKEPDILPQMAEAMATASREDFPALLKKLGIPERPLVKSKFARIPESLLKDQYKFDYLTQYQIIRGLHQFLDENGPDWKAYLQLAQAYGHLGVLTEFYWSDFSSACKARGMLYALRAKGVASTPATEYEAFARTHLGTRTAGQAIPQATVLLAYLQAIYGRHADAAETLAEYETAVKEGRWKPVTAMQAPLYYAKAIADYDLEALRKPRETTAPHLGPFYLAALFEASGLSSQTLTNYLEALGKNPDCLRLSDGLSLGRTVGHMRISSDTLRQNTILLLLQKIPDLNMISPDIKSALTAYTQKASTNQEIAAREELMNGLNQLAAEKESKREFTSAVLAHMLLERSFTNAEVTVDMARNYVGFDPTPTIESYKSICRTHQFYNLIQLQQTNSNQVMALLNQVNQSLPSPPAPAFRHKQVLAPMVRVGMQMAQLPMMATNSRFGQIDYTYSSLFSLRQVSDQYYVARDFDDMPVISPKSEAAQLVIIDNKKSTPEELQALEKKYPESVMIFAALADRYQKPSKDKDKDKETREQDLQRVLAHLTTISQDDDYYSHLAYLYQKQNKEEEWVKLTRKMLELPSPSLKTVHWELQLAYWHARRDEKDKAFEHAEHAFRSGSTDSFRCLIALHSKYGDFETANKIFSDSADRYSSQTAEWLRWCLCHNKGDAKAAQNKLEAYFQSVNAHSTPGYQTMLFHFYSIINEPQKASVALMTTRDLSRISPATLLLGSCMADQTGNKAERDRLLQATVDLEKNPVLARDYAVWIEYAKKLQIFLKRPDKRKLNMKIVTDLTKESHSDIRQNLELVSAYFLATNQLVNEATPLLLHSAVMLKDFPLTANVLSRQVLRKQGMTIGPGNEGLIKTD</sequence>
<organism evidence="2 3">
    <name type="scientific">Gimesia maris</name>
    <dbReference type="NCBI Taxonomy" id="122"/>
    <lineage>
        <taxon>Bacteria</taxon>
        <taxon>Pseudomonadati</taxon>
        <taxon>Planctomycetota</taxon>
        <taxon>Planctomycetia</taxon>
        <taxon>Planctomycetales</taxon>
        <taxon>Planctomycetaceae</taxon>
        <taxon>Gimesia</taxon>
    </lineage>
</organism>
<feature type="region of interest" description="Disordered" evidence="1">
    <location>
        <begin position="39"/>
        <end position="62"/>
    </location>
</feature>
<protein>
    <recommendedName>
        <fullName evidence="4">Tetratricopeptide repeat protein</fullName>
    </recommendedName>
</protein>
<proteinExistence type="predicted"/>